<keyword evidence="11" id="KW-0472">Membrane</keyword>
<accession>A0A061FJ00</accession>
<dbReference type="PANTHER" id="PTHR47944">
    <property type="entry name" value="CYTOCHROME P450 98A9"/>
    <property type="match status" value="1"/>
</dbReference>
<keyword evidence="9 12" id="KW-0408">Iron</keyword>
<feature type="binding site" description="axial binding residue" evidence="12">
    <location>
        <position position="251"/>
    </location>
    <ligand>
        <name>heme</name>
        <dbReference type="ChEBI" id="CHEBI:30413"/>
    </ligand>
    <ligandPart>
        <name>Fe</name>
        <dbReference type="ChEBI" id="CHEBI:18248"/>
    </ligandPart>
</feature>
<dbReference type="HOGENOM" id="CLU_001570_4_0_1"/>
<dbReference type="Gene3D" id="1.10.630.10">
    <property type="entry name" value="Cytochrome P450"/>
    <property type="match status" value="1"/>
</dbReference>
<dbReference type="InterPro" id="IPR002401">
    <property type="entry name" value="Cyt_P450_E_grp-I"/>
</dbReference>
<gene>
    <name evidence="14" type="ORF">TCM_036453</name>
</gene>
<evidence type="ECO:0000256" key="5">
    <source>
        <dbReference type="ARBA" id="ARBA00022692"/>
    </source>
</evidence>
<reference evidence="14 15" key="1">
    <citation type="journal article" date="2013" name="Genome Biol.">
        <title>The genome sequence of the most widely cultivated cacao type and its use to identify candidate genes regulating pod color.</title>
        <authorList>
            <person name="Motamayor J.C."/>
            <person name="Mockaitis K."/>
            <person name="Schmutz J."/>
            <person name="Haiminen N."/>
            <person name="Iii D.L."/>
            <person name="Cornejo O."/>
            <person name="Findley S.D."/>
            <person name="Zheng P."/>
            <person name="Utro F."/>
            <person name="Royaert S."/>
            <person name="Saski C."/>
            <person name="Jenkins J."/>
            <person name="Podicheti R."/>
            <person name="Zhao M."/>
            <person name="Scheffler B.E."/>
            <person name="Stack J.C."/>
            <person name="Feltus F.A."/>
            <person name="Mustiga G.M."/>
            <person name="Amores F."/>
            <person name="Phillips W."/>
            <person name="Marelli J.P."/>
            <person name="May G.D."/>
            <person name="Shapiro H."/>
            <person name="Ma J."/>
            <person name="Bustamante C.D."/>
            <person name="Schnell R.J."/>
            <person name="Main D."/>
            <person name="Gilbert D."/>
            <person name="Parida L."/>
            <person name="Kuhn D.N."/>
        </authorList>
    </citation>
    <scope>NUCLEOTIDE SEQUENCE [LARGE SCALE GENOMIC DNA]</scope>
    <source>
        <strain evidence="15">cv. Matina 1-6</strain>
    </source>
</reference>
<comment type="cofactor">
    <cofactor evidence="1 12">
        <name>heme</name>
        <dbReference type="ChEBI" id="CHEBI:30413"/>
    </cofactor>
</comment>
<organism evidence="14 15">
    <name type="scientific">Theobroma cacao</name>
    <name type="common">Cacao</name>
    <name type="synonym">Cocoa</name>
    <dbReference type="NCBI Taxonomy" id="3641"/>
    <lineage>
        <taxon>Eukaryota</taxon>
        <taxon>Viridiplantae</taxon>
        <taxon>Streptophyta</taxon>
        <taxon>Embryophyta</taxon>
        <taxon>Tracheophyta</taxon>
        <taxon>Spermatophyta</taxon>
        <taxon>Magnoliopsida</taxon>
        <taxon>eudicotyledons</taxon>
        <taxon>Gunneridae</taxon>
        <taxon>Pentapetalae</taxon>
        <taxon>rosids</taxon>
        <taxon>malvids</taxon>
        <taxon>Malvales</taxon>
        <taxon>Malvaceae</taxon>
        <taxon>Byttnerioideae</taxon>
        <taxon>Theobroma</taxon>
    </lineage>
</organism>
<dbReference type="Proteomes" id="UP000026915">
    <property type="component" value="Chromosome 8"/>
</dbReference>
<dbReference type="InterPro" id="IPR001128">
    <property type="entry name" value="Cyt_P450"/>
</dbReference>
<dbReference type="AlphaFoldDB" id="A0A061FJ00"/>
<protein>
    <submittedName>
        <fullName evidence="14">Flavone synthase II, putative</fullName>
    </submittedName>
</protein>
<evidence type="ECO:0000313" key="14">
    <source>
        <dbReference type="EMBL" id="EOY17300.1"/>
    </source>
</evidence>
<evidence type="ECO:0000256" key="10">
    <source>
        <dbReference type="ARBA" id="ARBA00023033"/>
    </source>
</evidence>
<evidence type="ECO:0000256" key="8">
    <source>
        <dbReference type="ARBA" id="ARBA00023002"/>
    </source>
</evidence>
<keyword evidence="4 12" id="KW-0349">Heme</keyword>
<dbReference type="EMBL" id="CM001886">
    <property type="protein sequence ID" value="EOY17300.1"/>
    <property type="molecule type" value="Genomic_DNA"/>
</dbReference>
<keyword evidence="15" id="KW-1185">Reference proteome</keyword>
<sequence>MEFLLNKSKAGKSVNVIQELLKLTNSIISQMMLSMRCSGSGNSADGVRTLVREVTEIFGEFNISDIIWFCKNWDLQGFRKRFEDIHRRYDALLERIIRDREEVRKSKKKGRNECDQGENVDEDILTAATDTTAIALEWALAELINHPEVLKIAQEEIDQVVGKSRLVEESDSPRLQYIHAIIKETFRLHPPIPMISRKSAIGRDPKVWADPLEFQPERFLISDEVDNNSGPIDVRGLHYQLLPFGTGRRGCPGASLAMQELPTSLAAMIQCFDWKPAATSKTGDGVDMSERPGLTAPRAKDLECFPVARFTPTLFET</sequence>
<dbReference type="PROSITE" id="PS00086">
    <property type="entry name" value="CYTOCHROME_P450"/>
    <property type="match status" value="1"/>
</dbReference>
<evidence type="ECO:0000256" key="4">
    <source>
        <dbReference type="ARBA" id="ARBA00022617"/>
    </source>
</evidence>
<dbReference type="SUPFAM" id="SSF48264">
    <property type="entry name" value="Cytochrome P450"/>
    <property type="match status" value="1"/>
</dbReference>
<keyword evidence="6 12" id="KW-0479">Metal-binding</keyword>
<dbReference type="GO" id="GO:0005506">
    <property type="term" value="F:iron ion binding"/>
    <property type="evidence" value="ECO:0007669"/>
    <property type="project" value="InterPro"/>
</dbReference>
<dbReference type="GO" id="GO:0016020">
    <property type="term" value="C:membrane"/>
    <property type="evidence" value="ECO:0000318"/>
    <property type="project" value="GO_Central"/>
</dbReference>
<name>A0A061FJ00_THECC</name>
<evidence type="ECO:0000256" key="9">
    <source>
        <dbReference type="ARBA" id="ARBA00023004"/>
    </source>
</evidence>
<evidence type="ECO:0000256" key="13">
    <source>
        <dbReference type="RuleBase" id="RU000461"/>
    </source>
</evidence>
<evidence type="ECO:0000256" key="3">
    <source>
        <dbReference type="ARBA" id="ARBA00010617"/>
    </source>
</evidence>
<dbReference type="Gramene" id="EOY17300">
    <property type="protein sequence ID" value="EOY17300"/>
    <property type="gene ID" value="TCM_036453"/>
</dbReference>
<dbReference type="GO" id="GO:0020037">
    <property type="term" value="F:heme binding"/>
    <property type="evidence" value="ECO:0007669"/>
    <property type="project" value="InterPro"/>
</dbReference>
<evidence type="ECO:0000256" key="6">
    <source>
        <dbReference type="ARBA" id="ARBA00022723"/>
    </source>
</evidence>
<keyword evidence="8 13" id="KW-0560">Oxidoreductase</keyword>
<evidence type="ECO:0000256" key="11">
    <source>
        <dbReference type="ARBA" id="ARBA00023136"/>
    </source>
</evidence>
<dbReference type="STRING" id="3641.A0A061FJ00"/>
<proteinExistence type="inferred from homology"/>
<dbReference type="eggNOG" id="KOG0156">
    <property type="taxonomic scope" value="Eukaryota"/>
</dbReference>
<evidence type="ECO:0000256" key="1">
    <source>
        <dbReference type="ARBA" id="ARBA00001971"/>
    </source>
</evidence>
<keyword evidence="10 13" id="KW-0503">Monooxygenase</keyword>
<dbReference type="PRINTS" id="PR00463">
    <property type="entry name" value="EP450I"/>
</dbReference>
<dbReference type="Pfam" id="PF00067">
    <property type="entry name" value="p450"/>
    <property type="match status" value="2"/>
</dbReference>
<comment type="subcellular location">
    <subcellularLocation>
        <location evidence="2">Membrane</location>
        <topology evidence="2">Single-pass membrane protein</topology>
    </subcellularLocation>
</comment>
<evidence type="ECO:0000256" key="7">
    <source>
        <dbReference type="ARBA" id="ARBA00022989"/>
    </source>
</evidence>
<dbReference type="InParanoid" id="A0A061FJ00"/>
<comment type="similarity">
    <text evidence="3 13">Belongs to the cytochrome P450 family.</text>
</comment>
<dbReference type="GO" id="GO:0016709">
    <property type="term" value="F:oxidoreductase activity, acting on paired donors, with incorporation or reduction of molecular oxygen, NAD(P)H as one donor, and incorporation of one atom of oxygen"/>
    <property type="evidence" value="ECO:0000318"/>
    <property type="project" value="GO_Central"/>
</dbReference>
<dbReference type="PRINTS" id="PR00385">
    <property type="entry name" value="P450"/>
</dbReference>
<dbReference type="InterPro" id="IPR036396">
    <property type="entry name" value="Cyt_P450_sf"/>
</dbReference>
<dbReference type="InterPro" id="IPR017972">
    <property type="entry name" value="Cyt_P450_CS"/>
</dbReference>
<evidence type="ECO:0000313" key="15">
    <source>
        <dbReference type="Proteomes" id="UP000026915"/>
    </source>
</evidence>
<keyword evidence="5" id="KW-0812">Transmembrane</keyword>
<evidence type="ECO:0000256" key="12">
    <source>
        <dbReference type="PIRSR" id="PIRSR602401-1"/>
    </source>
</evidence>
<evidence type="ECO:0000256" key="2">
    <source>
        <dbReference type="ARBA" id="ARBA00004167"/>
    </source>
</evidence>
<keyword evidence="7" id="KW-1133">Transmembrane helix</keyword>
<dbReference type="PANTHER" id="PTHR47944:SF17">
    <property type="entry name" value="3,9-DIHYDROXYPTEROCARPAN 6A-MONOOXYGENASE"/>
    <property type="match status" value="1"/>
</dbReference>